<dbReference type="EMBL" id="BOOQ01000038">
    <property type="protein sequence ID" value="GII48992.1"/>
    <property type="molecule type" value="Genomic_DNA"/>
</dbReference>
<name>A0A8J3UPR9_9ACTN</name>
<dbReference type="AlphaFoldDB" id="A0A8J3UPR9"/>
<evidence type="ECO:0000313" key="1">
    <source>
        <dbReference type="EMBL" id="GII48992.1"/>
    </source>
</evidence>
<keyword evidence="2" id="KW-1185">Reference proteome</keyword>
<proteinExistence type="predicted"/>
<protein>
    <submittedName>
        <fullName evidence="1">Uncharacterized protein</fullName>
    </submittedName>
</protein>
<comment type="caution">
    <text evidence="1">The sequence shown here is derived from an EMBL/GenBank/DDBJ whole genome shotgun (WGS) entry which is preliminary data.</text>
</comment>
<reference evidence="1" key="1">
    <citation type="submission" date="2021-01" db="EMBL/GenBank/DDBJ databases">
        <title>Whole genome shotgun sequence of Planotetraspora silvatica NBRC 100141.</title>
        <authorList>
            <person name="Komaki H."/>
            <person name="Tamura T."/>
        </authorList>
    </citation>
    <scope>NUCLEOTIDE SEQUENCE</scope>
    <source>
        <strain evidence="1">NBRC 100141</strain>
    </source>
</reference>
<organism evidence="1 2">
    <name type="scientific">Planotetraspora silvatica</name>
    <dbReference type="NCBI Taxonomy" id="234614"/>
    <lineage>
        <taxon>Bacteria</taxon>
        <taxon>Bacillati</taxon>
        <taxon>Actinomycetota</taxon>
        <taxon>Actinomycetes</taxon>
        <taxon>Streptosporangiales</taxon>
        <taxon>Streptosporangiaceae</taxon>
        <taxon>Planotetraspora</taxon>
    </lineage>
</organism>
<evidence type="ECO:0000313" key="2">
    <source>
        <dbReference type="Proteomes" id="UP000644610"/>
    </source>
</evidence>
<accession>A0A8J3UPR9</accession>
<dbReference type="Proteomes" id="UP000644610">
    <property type="component" value="Unassembled WGS sequence"/>
</dbReference>
<sequence>MRTPDVFVSTDPIAGEKHGYFDGWMPDGLFHRVYVAELFPEKHLSHSAYVRREAGGDGVDRFTFTQSD</sequence>
<gene>
    <name evidence="1" type="ORF">Psi02_54160</name>
</gene>
<dbReference type="RefSeq" id="WP_203978437.1">
    <property type="nucleotide sequence ID" value="NZ_BAAAKY010000051.1"/>
</dbReference>